<dbReference type="OrthoDB" id="342024at2759"/>
<feature type="compositionally biased region" description="Acidic residues" evidence="3">
    <location>
        <begin position="13"/>
        <end position="28"/>
    </location>
</feature>
<dbReference type="PROSITE" id="PS51722">
    <property type="entry name" value="G_TR_2"/>
    <property type="match status" value="1"/>
</dbReference>
<dbReference type="EMBL" id="BDSA01000001">
    <property type="protein sequence ID" value="GBE58873.1"/>
    <property type="molecule type" value="Genomic_DNA"/>
</dbReference>
<dbReference type="GO" id="GO:0003924">
    <property type="term" value="F:GTPase activity"/>
    <property type="evidence" value="ECO:0007669"/>
    <property type="project" value="InterPro"/>
</dbReference>
<evidence type="ECO:0000256" key="2">
    <source>
        <dbReference type="ARBA" id="ARBA00023134"/>
    </source>
</evidence>
<dbReference type="VEuPathDB" id="PiroplasmaDB:BOVATA_003660"/>
<reference evidence="5 6" key="1">
    <citation type="journal article" date="2017" name="BMC Genomics">
        <title>Whole-genome assembly of Babesia ovata and comparative genomics between closely related pathogens.</title>
        <authorList>
            <person name="Yamagishi J."/>
            <person name="Asada M."/>
            <person name="Hakimi H."/>
            <person name="Tanaka T.Q."/>
            <person name="Sugimoto C."/>
            <person name="Kawazu S."/>
        </authorList>
    </citation>
    <scope>NUCLEOTIDE SEQUENCE [LARGE SCALE GENOMIC DNA]</scope>
    <source>
        <strain evidence="5 6">Miyake</strain>
    </source>
</reference>
<evidence type="ECO:0000259" key="4">
    <source>
        <dbReference type="PROSITE" id="PS51722"/>
    </source>
</evidence>
<protein>
    <submittedName>
        <fullName evidence="5">Elongation factor Tu GTP binding domain containing protein</fullName>
    </submittedName>
</protein>
<keyword evidence="1" id="KW-0547">Nucleotide-binding</keyword>
<dbReference type="SUPFAM" id="SSF52540">
    <property type="entry name" value="P-loop containing nucleoside triphosphate hydrolases"/>
    <property type="match status" value="1"/>
</dbReference>
<sequence length="641" mass="67659">MAAGRRQVRADDEYSYSDSDYDVSDYDDFVVPVQKKGQGRRGGAPAANVQPKSRTAAAAATKTHVTQKGAATKSHEPTGKGGTGQPGGSTTSSVVVGVKSGQNQANSGSSNAPGRSNKGVSAQDGRGSFPVLNVVVCGRVDVGKSTLLGHLLTLLGAVESRSLRGEFAWILDQGEDERSRGITIDPTKASAVVDVPSPEADGGAKGTTSASGSKLVAPASAASVKRCVKLNFIDTPGHHELVSSLVRGAIFAEAAVVIVDVLDFLKGDANGYFDQHFFLLWSLGLRHFVVCVNKVDRCSEREPIEEAMRLVRERLSSYALSALIVVPTSGTSGLNLVQRDSDWGDGPSVVDALRSIAQKTAFSEELSCATPESQIPSGATLCHIFDMWEMSKTNVGCSCFLETELRTPCKLVALPSRSMVTCSDVSCLVPASDSAASAATLGSKVDDMTTRFGVMSLSATSFASRQDFADSMTLRGQEIQALTGDRLLVDTATFESLKAESGHLVEMSSIVCHVLVHRGSSHKLTLGFGVTAFVGYFQSNGAISSVWERIGAGKWKRVTSLWPGKEGVLVLQLAAPLFVQPVSESMADCMMPRNASDTSNMKQNTTQNGHVSHRLSLLSRVLLKAGGDVVAGGTIVDKPPK</sequence>
<keyword evidence="2" id="KW-0342">GTP-binding</keyword>
<keyword evidence="6" id="KW-1185">Reference proteome</keyword>
<feature type="domain" description="Tr-type G" evidence="4">
    <location>
        <begin position="129"/>
        <end position="362"/>
    </location>
</feature>
<dbReference type="InterPro" id="IPR027417">
    <property type="entry name" value="P-loop_NTPase"/>
</dbReference>
<dbReference type="InterPro" id="IPR000795">
    <property type="entry name" value="T_Tr_GTP-bd_dom"/>
</dbReference>
<dbReference type="GeneID" id="39872643"/>
<dbReference type="Proteomes" id="UP000236319">
    <property type="component" value="Unassembled WGS sequence"/>
</dbReference>
<dbReference type="Pfam" id="PF00009">
    <property type="entry name" value="GTP_EFTU"/>
    <property type="match status" value="1"/>
</dbReference>
<name>A0A2H6K7A0_9APIC</name>
<accession>A0A2H6K7A0</accession>
<dbReference type="GO" id="GO:0005525">
    <property type="term" value="F:GTP binding"/>
    <property type="evidence" value="ECO:0007669"/>
    <property type="project" value="UniProtKB-KW"/>
</dbReference>
<feature type="compositionally biased region" description="Low complexity" evidence="3">
    <location>
        <begin position="88"/>
        <end position="112"/>
    </location>
</feature>
<keyword evidence="5" id="KW-0648">Protein biosynthesis</keyword>
<comment type="caution">
    <text evidence="5">The sequence shown here is derived from an EMBL/GenBank/DDBJ whole genome shotgun (WGS) entry which is preliminary data.</text>
</comment>
<evidence type="ECO:0000313" key="6">
    <source>
        <dbReference type="Proteomes" id="UP000236319"/>
    </source>
</evidence>
<dbReference type="Gene3D" id="3.40.50.300">
    <property type="entry name" value="P-loop containing nucleotide triphosphate hydrolases"/>
    <property type="match status" value="1"/>
</dbReference>
<proteinExistence type="predicted"/>
<gene>
    <name evidence="5" type="ORF">BOVATA_003660</name>
</gene>
<keyword evidence="5" id="KW-0251">Elongation factor</keyword>
<organism evidence="5 6">
    <name type="scientific">Babesia ovata</name>
    <dbReference type="NCBI Taxonomy" id="189622"/>
    <lineage>
        <taxon>Eukaryota</taxon>
        <taxon>Sar</taxon>
        <taxon>Alveolata</taxon>
        <taxon>Apicomplexa</taxon>
        <taxon>Aconoidasida</taxon>
        <taxon>Piroplasmida</taxon>
        <taxon>Babesiidae</taxon>
        <taxon>Babesia</taxon>
    </lineage>
</organism>
<dbReference type="RefSeq" id="XP_028865116.1">
    <property type="nucleotide sequence ID" value="XM_029009283.1"/>
</dbReference>
<dbReference type="PRINTS" id="PR00315">
    <property type="entry name" value="ELONGATNFCT"/>
</dbReference>
<dbReference type="InterPro" id="IPR050100">
    <property type="entry name" value="TRAFAC_GTPase_members"/>
</dbReference>
<feature type="region of interest" description="Disordered" evidence="3">
    <location>
        <begin position="1"/>
        <end position="125"/>
    </location>
</feature>
<evidence type="ECO:0000256" key="1">
    <source>
        <dbReference type="ARBA" id="ARBA00022741"/>
    </source>
</evidence>
<dbReference type="GO" id="GO:0003746">
    <property type="term" value="F:translation elongation factor activity"/>
    <property type="evidence" value="ECO:0007669"/>
    <property type="project" value="UniProtKB-KW"/>
</dbReference>
<evidence type="ECO:0000313" key="5">
    <source>
        <dbReference type="EMBL" id="GBE58873.1"/>
    </source>
</evidence>
<dbReference type="PANTHER" id="PTHR23115">
    <property type="entry name" value="TRANSLATION FACTOR"/>
    <property type="match status" value="1"/>
</dbReference>
<dbReference type="AlphaFoldDB" id="A0A2H6K7A0"/>
<evidence type="ECO:0000256" key="3">
    <source>
        <dbReference type="SAM" id="MobiDB-lite"/>
    </source>
</evidence>